<evidence type="ECO:0000313" key="2">
    <source>
        <dbReference type="Proteomes" id="UP000051870"/>
    </source>
</evidence>
<dbReference type="EMBL" id="CYTW01000001">
    <property type="protein sequence ID" value="CUJ89872.1"/>
    <property type="molecule type" value="Genomic_DNA"/>
</dbReference>
<dbReference type="RefSeq" id="WP_058310306.1">
    <property type="nucleotide sequence ID" value="NZ_CYTW01000001.1"/>
</dbReference>
<accession>A0A0P1I4R7</accession>
<dbReference type="AlphaFoldDB" id="A0A0P1I4R7"/>
<keyword evidence="1" id="KW-0560">Oxidoreductase</keyword>
<dbReference type="EC" id="1.1.1.108" evidence="1"/>
<dbReference type="PANTHER" id="PTHR31793">
    <property type="entry name" value="4-HYDROXYBENZOYL-COA THIOESTERASE FAMILY MEMBER"/>
    <property type="match status" value="1"/>
</dbReference>
<dbReference type="InterPro" id="IPR050563">
    <property type="entry name" value="4-hydroxybenzoyl-CoA_TE"/>
</dbReference>
<dbReference type="Proteomes" id="UP000051870">
    <property type="component" value="Unassembled WGS sequence"/>
</dbReference>
<dbReference type="Pfam" id="PF13279">
    <property type="entry name" value="4HBT_2"/>
    <property type="match status" value="1"/>
</dbReference>
<sequence>MQFDAPFISDEMQLEEEWLDYNGHLNMAFYNVLFDRGVDAIWQQLGFGPEYIKRTGHSTFSAEYHVCYLRELHMGAKVRASFQLLDHNDRSFHFYQELIHEDGWVAATGEGLGLHIDMSGPRVAKLPEENHARVKALFAAHSSLPRPARVGRQMSIRHKAGN</sequence>
<reference evidence="2" key="1">
    <citation type="submission" date="2015-09" db="EMBL/GenBank/DDBJ databases">
        <authorList>
            <person name="Rodrigo-Torres Lidia"/>
            <person name="Arahal R.David."/>
        </authorList>
    </citation>
    <scope>NUCLEOTIDE SEQUENCE [LARGE SCALE GENOMIC DNA]</scope>
    <source>
        <strain evidence="2">CECT 7735</strain>
    </source>
</reference>
<dbReference type="PANTHER" id="PTHR31793:SF2">
    <property type="entry name" value="BLR1345 PROTEIN"/>
    <property type="match status" value="1"/>
</dbReference>
<dbReference type="GO" id="GO:0047617">
    <property type="term" value="F:fatty acyl-CoA hydrolase activity"/>
    <property type="evidence" value="ECO:0007669"/>
    <property type="project" value="TreeGrafter"/>
</dbReference>
<name>A0A0P1I4R7_9RHOB</name>
<organism evidence="1 2">
    <name type="scientific">Shimia thalassica</name>
    <dbReference type="NCBI Taxonomy" id="1715693"/>
    <lineage>
        <taxon>Bacteria</taxon>
        <taxon>Pseudomonadati</taxon>
        <taxon>Pseudomonadota</taxon>
        <taxon>Alphaproteobacteria</taxon>
        <taxon>Rhodobacterales</taxon>
        <taxon>Roseobacteraceae</taxon>
    </lineage>
</organism>
<dbReference type="Gene3D" id="3.10.129.10">
    <property type="entry name" value="Hotdog Thioesterase"/>
    <property type="match status" value="1"/>
</dbReference>
<dbReference type="GO" id="GO:0047728">
    <property type="term" value="F:carnitine 3-dehydrogenase activity"/>
    <property type="evidence" value="ECO:0007669"/>
    <property type="project" value="UniProtKB-EC"/>
</dbReference>
<keyword evidence="2" id="KW-1185">Reference proteome</keyword>
<dbReference type="SUPFAM" id="SSF54637">
    <property type="entry name" value="Thioesterase/thiol ester dehydrase-isomerase"/>
    <property type="match status" value="1"/>
</dbReference>
<dbReference type="STRING" id="1715693.PH7735_01151"/>
<gene>
    <name evidence="1" type="primary">lcdH_1</name>
    <name evidence="1" type="ORF">PH7735_01151</name>
</gene>
<dbReference type="CDD" id="cd00586">
    <property type="entry name" value="4HBT"/>
    <property type="match status" value="1"/>
</dbReference>
<dbReference type="InterPro" id="IPR029069">
    <property type="entry name" value="HotDog_dom_sf"/>
</dbReference>
<protein>
    <submittedName>
        <fullName evidence="1">L-carnitine dehydrogenase</fullName>
        <ecNumber evidence="1">1.1.1.108</ecNumber>
    </submittedName>
</protein>
<evidence type="ECO:0000313" key="1">
    <source>
        <dbReference type="EMBL" id="CUJ89872.1"/>
    </source>
</evidence>
<proteinExistence type="predicted"/>
<dbReference type="GeneID" id="83880214"/>